<sequence length="108" mass="12133">MPLYWFNRRANPAFNDKCESVFRGLPVSLKRLPEPDDSLLTLANVARGKGMALMPESMCVSMHQGLCYRPLDAASAKKLNIDVYIGVRKEDHRPQVMAALEKMLANGR</sequence>
<reference evidence="1 2" key="1">
    <citation type="submission" date="2019-03" db="EMBL/GenBank/DDBJ databases">
        <title>Genomic Encyclopedia of Type Strains, Phase IV (KMG-IV): sequencing the most valuable type-strain genomes for metagenomic binning, comparative biology and taxonomic classification.</title>
        <authorList>
            <person name="Goeker M."/>
        </authorList>
    </citation>
    <scope>NUCLEOTIDE SEQUENCE [LARGE SCALE GENOMIC DNA]</scope>
    <source>
        <strain evidence="1 2">DSM 19580</strain>
    </source>
</reference>
<proteinExistence type="predicted"/>
<dbReference type="AlphaFoldDB" id="A0A4R3Z1Q0"/>
<dbReference type="SUPFAM" id="SSF53850">
    <property type="entry name" value="Periplasmic binding protein-like II"/>
    <property type="match status" value="1"/>
</dbReference>
<evidence type="ECO:0000313" key="2">
    <source>
        <dbReference type="Proteomes" id="UP000295719"/>
    </source>
</evidence>
<keyword evidence="2" id="KW-1185">Reference proteome</keyword>
<evidence type="ECO:0008006" key="3">
    <source>
        <dbReference type="Google" id="ProtNLM"/>
    </source>
</evidence>
<dbReference type="Proteomes" id="UP000295719">
    <property type="component" value="Unassembled WGS sequence"/>
</dbReference>
<dbReference type="EMBL" id="SMCR01000002">
    <property type="protein sequence ID" value="TCV98925.1"/>
    <property type="molecule type" value="Genomic_DNA"/>
</dbReference>
<dbReference type="OrthoDB" id="8807047at2"/>
<accession>A0A4R3Z1Q0</accession>
<name>A0A4R3Z1Q0_9GAMM</name>
<protein>
    <recommendedName>
        <fullName evidence="3">LysR substrate binding domain-containing protein</fullName>
    </recommendedName>
</protein>
<organism evidence="1 2">
    <name type="scientific">Biostraticola tofi</name>
    <dbReference type="NCBI Taxonomy" id="466109"/>
    <lineage>
        <taxon>Bacteria</taxon>
        <taxon>Pseudomonadati</taxon>
        <taxon>Pseudomonadota</taxon>
        <taxon>Gammaproteobacteria</taxon>
        <taxon>Enterobacterales</taxon>
        <taxon>Bruguierivoracaceae</taxon>
        <taxon>Biostraticola</taxon>
    </lineage>
</organism>
<gene>
    <name evidence="1" type="ORF">EDC52_102248</name>
</gene>
<comment type="caution">
    <text evidence="1">The sequence shown here is derived from an EMBL/GenBank/DDBJ whole genome shotgun (WGS) entry which is preliminary data.</text>
</comment>
<evidence type="ECO:0000313" key="1">
    <source>
        <dbReference type="EMBL" id="TCV98925.1"/>
    </source>
</evidence>
<dbReference type="Gene3D" id="3.40.190.10">
    <property type="entry name" value="Periplasmic binding protein-like II"/>
    <property type="match status" value="2"/>
</dbReference>